<dbReference type="Gene3D" id="3.40.50.11380">
    <property type="match status" value="1"/>
</dbReference>
<proteinExistence type="inferred from homology"/>
<feature type="domain" description="O-GlcNAc transferase C-terminal" evidence="9">
    <location>
        <begin position="174"/>
        <end position="327"/>
    </location>
</feature>
<sequence>MQKYDKALINYQLTVHFNPRCAEAYNNMGVIFKERDHLERAFACYQMALQCNPRFAQALNNIGMACTATGRLQKALEFLARAVAVAPSYAEAYNNLGWLFWDQGDLEQALRMYERCIELAPNSKHPSQNRLLALNYAPDLSPQLVFEAHRAWGDRFCRELGPPCADGWPLLRREAGRRLRVGYISPDFFHHSVSFFAQCLLEHRDQDRFDIFIYSNTSREDEATVRLRGLVPEDRWKKVLGKSAQDVAGIVREDRIDILVELAGHTANNRLDVVALKPAPVQFTYIGYNNTTGLGAVDYRITDAIVDPLDSRQPFSEELVRLPGCFLCYTPPVRIPDVGPLPAMTAGLVTFGSFSCLAKVNQKCIALWARVLQEVPNSRLLVKAKGFYSREVQVRFACQFERHGIPAHRLRLLALTHTSYDHLNTYNEVDIGLDTFPYSNTTTTCETLLMGVPVVCLSGNTHGSRVGVTLLSVLGLSECVAETHNDYVDKAVRLATDLHRLALLRQSMRQALLASSLCDGPRFVRERYEPVLREKWTLFCRGRPPSKQHFGSAEPPDPLAPGPFVSPLPSGAAAAAAALCPASAATPQAAVANGAQWTQQLPAANGGGAPTFAGATDFSAALVPAEANGSLGSPHGAGQRLSPM</sequence>
<reference evidence="10" key="1">
    <citation type="submission" date="2021-01" db="EMBL/GenBank/DDBJ databases">
        <authorList>
            <person name="Corre E."/>
            <person name="Pelletier E."/>
            <person name="Niang G."/>
            <person name="Scheremetjew M."/>
            <person name="Finn R."/>
            <person name="Kale V."/>
            <person name="Holt S."/>
            <person name="Cochrane G."/>
            <person name="Meng A."/>
            <person name="Brown T."/>
            <person name="Cohen L."/>
        </authorList>
    </citation>
    <scope>NUCLEOTIDE SEQUENCE</scope>
    <source>
        <strain evidence="10">CCMP3105</strain>
    </source>
</reference>
<dbReference type="Gene3D" id="3.40.50.2000">
    <property type="entry name" value="Glycogen Phosphorylase B"/>
    <property type="match status" value="1"/>
</dbReference>
<evidence type="ECO:0000256" key="5">
    <source>
        <dbReference type="ARBA" id="ARBA00022679"/>
    </source>
</evidence>
<dbReference type="InterPro" id="IPR029489">
    <property type="entry name" value="OGT/SEC/SPY_C"/>
</dbReference>
<keyword evidence="7 8" id="KW-0802">TPR repeat</keyword>
<evidence type="ECO:0000256" key="3">
    <source>
        <dbReference type="ARBA" id="ARBA00011970"/>
    </source>
</evidence>
<keyword evidence="5" id="KW-0808">Transferase</keyword>
<evidence type="ECO:0000256" key="6">
    <source>
        <dbReference type="ARBA" id="ARBA00022737"/>
    </source>
</evidence>
<gene>
    <name evidence="10" type="ORF">AMON00008_LOCUS44945</name>
</gene>
<keyword evidence="4" id="KW-0328">Glycosyltransferase</keyword>
<evidence type="ECO:0000313" key="10">
    <source>
        <dbReference type="EMBL" id="CAE4634372.1"/>
    </source>
</evidence>
<evidence type="ECO:0000256" key="4">
    <source>
        <dbReference type="ARBA" id="ARBA00022676"/>
    </source>
</evidence>
<accession>A0A7S4S6Q4</accession>
<dbReference type="SUPFAM" id="SSF48452">
    <property type="entry name" value="TPR-like"/>
    <property type="match status" value="1"/>
</dbReference>
<dbReference type="PANTHER" id="PTHR44835:SF1">
    <property type="entry name" value="PROTEIN O-GLCNAC TRANSFERASE"/>
    <property type="match status" value="1"/>
</dbReference>
<keyword evidence="6" id="KW-0677">Repeat</keyword>
<dbReference type="PROSITE" id="PS50005">
    <property type="entry name" value="TPR"/>
    <property type="match status" value="3"/>
</dbReference>
<feature type="domain" description="O-GlcNAc transferase C-terminal" evidence="9">
    <location>
        <begin position="349"/>
        <end position="522"/>
    </location>
</feature>
<dbReference type="AlphaFoldDB" id="A0A7S4S6Q4"/>
<evidence type="ECO:0000256" key="2">
    <source>
        <dbReference type="ARBA" id="ARBA00005386"/>
    </source>
</evidence>
<comment type="similarity">
    <text evidence="2">Belongs to the glycosyltransferase 41 family. O-GlcNAc transferase subfamily.</text>
</comment>
<dbReference type="SMART" id="SM00028">
    <property type="entry name" value="TPR"/>
    <property type="match status" value="3"/>
</dbReference>
<dbReference type="InterPro" id="IPR011990">
    <property type="entry name" value="TPR-like_helical_dom_sf"/>
</dbReference>
<protein>
    <recommendedName>
        <fullName evidence="3">protein O-GlcNAc transferase</fullName>
        <ecNumber evidence="3">2.4.1.255</ecNumber>
    </recommendedName>
</protein>
<feature type="repeat" description="TPR" evidence="8">
    <location>
        <begin position="90"/>
        <end position="123"/>
    </location>
</feature>
<evidence type="ECO:0000256" key="1">
    <source>
        <dbReference type="ARBA" id="ARBA00004922"/>
    </source>
</evidence>
<feature type="repeat" description="TPR" evidence="8">
    <location>
        <begin position="22"/>
        <end position="55"/>
    </location>
</feature>
<dbReference type="EMBL" id="HBNR01063684">
    <property type="protein sequence ID" value="CAE4634372.1"/>
    <property type="molecule type" value="Transcribed_RNA"/>
</dbReference>
<dbReference type="PROSITE" id="PS50293">
    <property type="entry name" value="TPR_REGION"/>
    <property type="match status" value="1"/>
</dbReference>
<evidence type="ECO:0000256" key="7">
    <source>
        <dbReference type="ARBA" id="ARBA00022803"/>
    </source>
</evidence>
<dbReference type="InterPro" id="IPR051939">
    <property type="entry name" value="Glycosyltr_41/O-GlcNAc_trsf"/>
</dbReference>
<dbReference type="Pfam" id="PF13844">
    <property type="entry name" value="Glyco_transf_41"/>
    <property type="match status" value="2"/>
</dbReference>
<organism evidence="10">
    <name type="scientific">Alexandrium monilatum</name>
    <dbReference type="NCBI Taxonomy" id="311494"/>
    <lineage>
        <taxon>Eukaryota</taxon>
        <taxon>Sar</taxon>
        <taxon>Alveolata</taxon>
        <taxon>Dinophyceae</taxon>
        <taxon>Gonyaulacales</taxon>
        <taxon>Pyrocystaceae</taxon>
        <taxon>Alexandrium</taxon>
    </lineage>
</organism>
<dbReference type="Gene3D" id="1.25.40.10">
    <property type="entry name" value="Tetratricopeptide repeat domain"/>
    <property type="match status" value="1"/>
</dbReference>
<comment type="pathway">
    <text evidence="1">Protein modification; protein glycosylation.</text>
</comment>
<evidence type="ECO:0000256" key="8">
    <source>
        <dbReference type="PROSITE-ProRule" id="PRU00339"/>
    </source>
</evidence>
<feature type="repeat" description="TPR" evidence="8">
    <location>
        <begin position="56"/>
        <end position="89"/>
    </location>
</feature>
<evidence type="ECO:0000259" key="9">
    <source>
        <dbReference type="Pfam" id="PF13844"/>
    </source>
</evidence>
<dbReference type="EC" id="2.4.1.255" evidence="3"/>
<dbReference type="GO" id="GO:0097363">
    <property type="term" value="F:protein O-acetylglucosaminyltransferase activity"/>
    <property type="evidence" value="ECO:0007669"/>
    <property type="project" value="UniProtKB-EC"/>
</dbReference>
<dbReference type="PANTHER" id="PTHR44835">
    <property type="entry name" value="UDP-N-ACETYLGLUCOSAMINE--PEPTIDE N-ACETYLGLUCOSAMINYLTRANSFERASE SPINDLY-RELATED"/>
    <property type="match status" value="1"/>
</dbReference>
<dbReference type="InterPro" id="IPR019734">
    <property type="entry name" value="TPR_rpt"/>
</dbReference>
<name>A0A7S4S6Q4_9DINO</name>
<dbReference type="Pfam" id="PF13424">
    <property type="entry name" value="TPR_12"/>
    <property type="match status" value="1"/>
</dbReference>